<feature type="transmembrane region" description="Helical" evidence="2">
    <location>
        <begin position="344"/>
        <end position="365"/>
    </location>
</feature>
<evidence type="ECO:0000313" key="4">
    <source>
        <dbReference type="Proteomes" id="UP000619078"/>
    </source>
</evidence>
<keyword evidence="2" id="KW-0472">Membrane</keyword>
<evidence type="ECO:0000256" key="2">
    <source>
        <dbReference type="SAM" id="Phobius"/>
    </source>
</evidence>
<feature type="region of interest" description="Disordered" evidence="1">
    <location>
        <begin position="112"/>
        <end position="145"/>
    </location>
</feature>
<feature type="transmembrane region" description="Helical" evidence="2">
    <location>
        <begin position="248"/>
        <end position="265"/>
    </location>
</feature>
<dbReference type="RefSeq" id="WP_191160946.1">
    <property type="nucleotide sequence ID" value="NZ_JACWMX010000001.1"/>
</dbReference>
<dbReference type="AlphaFoldDB" id="A0A926NPF9"/>
<proteinExistence type="predicted"/>
<sequence>MKKHYRKENDCLNCGTILEGKFCPNCGQENLQMKESFGHMLIHAVSDYFHFDDQFFQTLKPLLFEPGKLTNKYVAGRRAHYLHPVKMYIFISLVFFLIFFQNKKNDLFHERDVKQSEQTSTSKTKKAIDKGTDQNPELSEKQKKGIKRRISPFIPDTLRKEILADIKKDSLKKKSSYGSKSEDFAFFSDDPNDTTYSGYLARQSKLPTHKRDGALVRYLVKNNIKWRSHGTNAKEIITEGLKHNAPKMMFLLLPLFALILKLAFWNNHKFYVEHMIYAIHLHCFVFLYLTFTTLLALIVPDSWDGVMGWVGIISTIIINWYIYRSFRVVYKRSRWRTVSKLIGVGIMYSVLFGFCFVLMLLFVAITAA</sequence>
<feature type="transmembrane region" description="Helical" evidence="2">
    <location>
        <begin position="306"/>
        <end position="323"/>
    </location>
</feature>
<dbReference type="Proteomes" id="UP000619078">
    <property type="component" value="Unassembled WGS sequence"/>
</dbReference>
<accession>A0A926NPF9</accession>
<keyword evidence="4" id="KW-1185">Reference proteome</keyword>
<keyword evidence="2" id="KW-0812">Transmembrane</keyword>
<comment type="caution">
    <text evidence="3">The sequence shown here is derived from an EMBL/GenBank/DDBJ whole genome shotgun (WGS) entry which is preliminary data.</text>
</comment>
<evidence type="ECO:0000256" key="1">
    <source>
        <dbReference type="SAM" id="MobiDB-lite"/>
    </source>
</evidence>
<evidence type="ECO:0000313" key="3">
    <source>
        <dbReference type="EMBL" id="MBD1392257.1"/>
    </source>
</evidence>
<reference evidence="3" key="1">
    <citation type="submission" date="2020-09" db="EMBL/GenBank/DDBJ databases">
        <title>Novel species of Mucilaginibacter isolated from a glacier on the Tibetan Plateau.</title>
        <authorList>
            <person name="Liu Q."/>
            <person name="Xin Y.-H."/>
        </authorList>
    </citation>
    <scope>NUCLEOTIDE SEQUENCE</scope>
    <source>
        <strain evidence="3">ZB1P21</strain>
    </source>
</reference>
<feature type="compositionally biased region" description="Basic and acidic residues" evidence="1">
    <location>
        <begin position="126"/>
        <end position="143"/>
    </location>
</feature>
<protein>
    <submittedName>
        <fullName evidence="3">DUF3667 domain-containing protein</fullName>
    </submittedName>
</protein>
<dbReference type="Pfam" id="PF12412">
    <property type="entry name" value="DUF3667"/>
    <property type="match status" value="1"/>
</dbReference>
<feature type="transmembrane region" description="Helical" evidence="2">
    <location>
        <begin position="277"/>
        <end position="300"/>
    </location>
</feature>
<feature type="transmembrane region" description="Helical" evidence="2">
    <location>
        <begin position="81"/>
        <end position="100"/>
    </location>
</feature>
<dbReference type="EMBL" id="JACWMX010000001">
    <property type="protein sequence ID" value="MBD1392257.1"/>
    <property type="molecule type" value="Genomic_DNA"/>
</dbReference>
<organism evidence="3 4">
    <name type="scientific">Mucilaginibacter glaciei</name>
    <dbReference type="NCBI Taxonomy" id="2772109"/>
    <lineage>
        <taxon>Bacteria</taxon>
        <taxon>Pseudomonadati</taxon>
        <taxon>Bacteroidota</taxon>
        <taxon>Sphingobacteriia</taxon>
        <taxon>Sphingobacteriales</taxon>
        <taxon>Sphingobacteriaceae</taxon>
        <taxon>Mucilaginibacter</taxon>
    </lineage>
</organism>
<dbReference type="InterPro" id="IPR022134">
    <property type="entry name" value="DUF3667"/>
</dbReference>
<keyword evidence="2" id="KW-1133">Transmembrane helix</keyword>
<name>A0A926NPF9_9SPHI</name>
<gene>
    <name evidence="3" type="ORF">IDJ76_04020</name>
</gene>